<dbReference type="EMBL" id="UGOA01000001">
    <property type="protein sequence ID" value="STX43202.1"/>
    <property type="molecule type" value="Genomic_DNA"/>
</dbReference>
<gene>
    <name evidence="2" type="ORF">NCTC13292_02022</name>
</gene>
<sequence>MKKFFAGLKKTKKTSSQKKSDVPTQQSPFLEESKQIETENRDFFSDPRMRDLSDIGERKALGYLPLARIREAGYDVFQTSLLLKKKGLKILVIPAALPEEIYAYKPETKKFIHMADKKMYDVVPKGQFYSIQSGALVAYDIEAVDLFLQQNAKLIDDENQSETIDEHKWPMNAADFVEMLFRKTAESKEMNNLIHTIYQEMPTAITSFKME</sequence>
<feature type="compositionally biased region" description="Basic residues" evidence="1">
    <location>
        <begin position="1"/>
        <end position="16"/>
    </location>
</feature>
<evidence type="ECO:0000313" key="2">
    <source>
        <dbReference type="EMBL" id="STX43202.1"/>
    </source>
</evidence>
<dbReference type="Proteomes" id="UP000254677">
    <property type="component" value="Unassembled WGS sequence"/>
</dbReference>
<keyword evidence="3" id="KW-1185">Reference proteome</keyword>
<name>A0A378J612_9GAMM</name>
<protein>
    <submittedName>
        <fullName evidence="2">Uncharacterized protein</fullName>
    </submittedName>
</protein>
<evidence type="ECO:0000256" key="1">
    <source>
        <dbReference type="SAM" id="MobiDB-lite"/>
    </source>
</evidence>
<proteinExistence type="predicted"/>
<feature type="region of interest" description="Disordered" evidence="1">
    <location>
        <begin position="1"/>
        <end position="32"/>
    </location>
</feature>
<dbReference type="RefSeq" id="WP_115221658.1">
    <property type="nucleotide sequence ID" value="NZ_UGOA01000001.1"/>
</dbReference>
<accession>A0A378J612</accession>
<dbReference type="AlphaFoldDB" id="A0A378J612"/>
<reference evidence="2 3" key="1">
    <citation type="submission" date="2018-06" db="EMBL/GenBank/DDBJ databases">
        <authorList>
            <consortium name="Pathogen Informatics"/>
            <person name="Doyle S."/>
        </authorList>
    </citation>
    <scope>NUCLEOTIDE SEQUENCE [LARGE SCALE GENOMIC DNA]</scope>
    <source>
        <strain evidence="2 3">NCTC13292</strain>
    </source>
</reference>
<organism evidence="2 3">
    <name type="scientific">Legionella donaldsonii</name>
    <dbReference type="NCBI Taxonomy" id="45060"/>
    <lineage>
        <taxon>Bacteria</taxon>
        <taxon>Pseudomonadati</taxon>
        <taxon>Pseudomonadota</taxon>
        <taxon>Gammaproteobacteria</taxon>
        <taxon>Legionellales</taxon>
        <taxon>Legionellaceae</taxon>
        <taxon>Legionella</taxon>
    </lineage>
</organism>
<dbReference type="OrthoDB" id="5653457at2"/>
<evidence type="ECO:0000313" key="3">
    <source>
        <dbReference type="Proteomes" id="UP000254677"/>
    </source>
</evidence>